<organism evidence="2 3">
    <name type="scientific">Saguinus oedipus</name>
    <name type="common">Cotton-top tamarin</name>
    <name type="synonym">Oedipomidas oedipus</name>
    <dbReference type="NCBI Taxonomy" id="9490"/>
    <lineage>
        <taxon>Eukaryota</taxon>
        <taxon>Metazoa</taxon>
        <taxon>Chordata</taxon>
        <taxon>Craniata</taxon>
        <taxon>Vertebrata</taxon>
        <taxon>Euteleostomi</taxon>
        <taxon>Mammalia</taxon>
        <taxon>Eutheria</taxon>
        <taxon>Euarchontoglires</taxon>
        <taxon>Primates</taxon>
        <taxon>Haplorrhini</taxon>
        <taxon>Platyrrhini</taxon>
        <taxon>Cebidae</taxon>
        <taxon>Callitrichinae</taxon>
        <taxon>Saguinus</taxon>
    </lineage>
</organism>
<name>A0ABQ9U5D2_SAGOE</name>
<evidence type="ECO:0000313" key="2">
    <source>
        <dbReference type="EMBL" id="KAK2092266.1"/>
    </source>
</evidence>
<dbReference type="Proteomes" id="UP001266305">
    <property type="component" value="Unassembled WGS sequence"/>
</dbReference>
<proteinExistence type="predicted"/>
<feature type="compositionally biased region" description="Basic and acidic residues" evidence="1">
    <location>
        <begin position="9"/>
        <end position="27"/>
    </location>
</feature>
<gene>
    <name evidence="2" type="ORF">P7K49_028794</name>
</gene>
<accession>A0ABQ9U5D2</accession>
<sequence length="85" mass="9620">VVRVPMQLLEEKREGEGREAGMMTEGRKDGNGNVIIWMVADGYGYHRLQQPEGGPRDVQALPEDEFTEEDFYCRALANSFAKTEV</sequence>
<comment type="caution">
    <text evidence="2">The sequence shown here is derived from an EMBL/GenBank/DDBJ whole genome shotgun (WGS) entry which is preliminary data.</text>
</comment>
<keyword evidence="3" id="KW-1185">Reference proteome</keyword>
<feature type="region of interest" description="Disordered" evidence="1">
    <location>
        <begin position="1"/>
        <end position="27"/>
    </location>
</feature>
<dbReference type="EMBL" id="JASSZA010000015">
    <property type="protein sequence ID" value="KAK2092266.1"/>
    <property type="molecule type" value="Genomic_DNA"/>
</dbReference>
<evidence type="ECO:0000256" key="1">
    <source>
        <dbReference type="SAM" id="MobiDB-lite"/>
    </source>
</evidence>
<protein>
    <submittedName>
        <fullName evidence="2">Uncharacterized protein</fullName>
    </submittedName>
</protein>
<evidence type="ECO:0000313" key="3">
    <source>
        <dbReference type="Proteomes" id="UP001266305"/>
    </source>
</evidence>
<reference evidence="2 3" key="1">
    <citation type="submission" date="2023-05" db="EMBL/GenBank/DDBJ databases">
        <title>B98-5 Cell Line De Novo Hybrid Assembly: An Optical Mapping Approach.</title>
        <authorList>
            <person name="Kananen K."/>
            <person name="Auerbach J.A."/>
            <person name="Kautto E."/>
            <person name="Blachly J.S."/>
        </authorList>
    </citation>
    <scope>NUCLEOTIDE SEQUENCE [LARGE SCALE GENOMIC DNA]</scope>
    <source>
        <strain evidence="2">B95-8</strain>
        <tissue evidence="2">Cell line</tissue>
    </source>
</reference>
<feature type="non-terminal residue" evidence="2">
    <location>
        <position position="85"/>
    </location>
</feature>
<feature type="non-terminal residue" evidence="2">
    <location>
        <position position="1"/>
    </location>
</feature>